<dbReference type="Pfam" id="PF03485">
    <property type="entry name" value="Arg_tRNA_synt_N"/>
    <property type="match status" value="1"/>
</dbReference>
<dbReference type="PANTHER" id="PTHR11956:SF11">
    <property type="entry name" value="ARGININE--TRNA LIGASE, MITOCHONDRIAL-RELATED"/>
    <property type="match status" value="1"/>
</dbReference>
<dbReference type="HAMAP" id="MF_00123">
    <property type="entry name" value="Arg_tRNA_synth"/>
    <property type="match status" value="1"/>
</dbReference>
<evidence type="ECO:0000256" key="2">
    <source>
        <dbReference type="ARBA" id="ARBA00022598"/>
    </source>
</evidence>
<dbReference type="Proteomes" id="UP000522163">
    <property type="component" value="Unassembled WGS sequence"/>
</dbReference>
<evidence type="ECO:0000256" key="7">
    <source>
        <dbReference type="ARBA" id="ARBA00049339"/>
    </source>
</evidence>
<keyword evidence="6 8" id="KW-0030">Aminoacyl-tRNA synthetase</keyword>
<dbReference type="Pfam" id="PF00750">
    <property type="entry name" value="tRNA-synt_1d"/>
    <property type="match status" value="1"/>
</dbReference>
<dbReference type="SUPFAM" id="SSF47323">
    <property type="entry name" value="Anticodon-binding domain of a subclass of class I aminoacyl-tRNA synthetases"/>
    <property type="match status" value="1"/>
</dbReference>
<protein>
    <recommendedName>
        <fullName evidence="8">Arginine--tRNA ligase</fullName>
        <ecNumber evidence="8">6.1.1.19</ecNumber>
    </recommendedName>
    <alternativeName>
        <fullName evidence="8">Arginyl-tRNA synthetase</fullName>
        <shortName evidence="8">ArgRS</shortName>
    </alternativeName>
</protein>
<dbReference type="GeneID" id="85015874"/>
<proteinExistence type="inferred from homology"/>
<comment type="caution">
    <text evidence="12">The sequence shown here is derived from an EMBL/GenBank/DDBJ whole genome shotgun (WGS) entry which is preliminary data.</text>
</comment>
<dbReference type="NCBIfam" id="TIGR00456">
    <property type="entry name" value="argS"/>
    <property type="match status" value="1"/>
</dbReference>
<feature type="domain" description="DALR anticodon binding" evidence="10">
    <location>
        <begin position="470"/>
        <end position="600"/>
    </location>
</feature>
<dbReference type="PRINTS" id="PR01038">
    <property type="entry name" value="TRNASYNTHARG"/>
</dbReference>
<comment type="similarity">
    <text evidence="1 8 9">Belongs to the class-I aminoacyl-tRNA synthetase family.</text>
</comment>
<dbReference type="GO" id="GO:0004814">
    <property type="term" value="F:arginine-tRNA ligase activity"/>
    <property type="evidence" value="ECO:0007669"/>
    <property type="project" value="UniProtKB-UniRule"/>
</dbReference>
<dbReference type="PANTHER" id="PTHR11956">
    <property type="entry name" value="ARGINYL-TRNA SYNTHETASE"/>
    <property type="match status" value="1"/>
</dbReference>
<dbReference type="InterPro" id="IPR008909">
    <property type="entry name" value="DALR_anticod-bd"/>
</dbReference>
<dbReference type="RefSeq" id="WP_183684838.1">
    <property type="nucleotide sequence ID" value="NZ_JACHHH010000016.1"/>
</dbReference>
<evidence type="ECO:0000259" key="11">
    <source>
        <dbReference type="SMART" id="SM01016"/>
    </source>
</evidence>
<dbReference type="SUPFAM" id="SSF52374">
    <property type="entry name" value="Nucleotidylyl transferase"/>
    <property type="match status" value="1"/>
</dbReference>
<evidence type="ECO:0000256" key="8">
    <source>
        <dbReference type="HAMAP-Rule" id="MF_00123"/>
    </source>
</evidence>
<evidence type="ECO:0000256" key="1">
    <source>
        <dbReference type="ARBA" id="ARBA00005594"/>
    </source>
</evidence>
<keyword evidence="2 8" id="KW-0436">Ligase</keyword>
<dbReference type="Gene3D" id="3.40.50.620">
    <property type="entry name" value="HUPs"/>
    <property type="match status" value="1"/>
</dbReference>
<dbReference type="GO" id="GO:0006420">
    <property type="term" value="P:arginyl-tRNA aminoacylation"/>
    <property type="evidence" value="ECO:0007669"/>
    <property type="project" value="UniProtKB-UniRule"/>
</dbReference>
<dbReference type="InterPro" id="IPR035684">
    <property type="entry name" value="ArgRS_core"/>
</dbReference>
<feature type="short sequence motif" description="'HIGH' region" evidence="8">
    <location>
        <begin position="127"/>
        <end position="137"/>
    </location>
</feature>
<comment type="subunit">
    <text evidence="8">Monomer.</text>
</comment>
<evidence type="ECO:0000256" key="6">
    <source>
        <dbReference type="ARBA" id="ARBA00023146"/>
    </source>
</evidence>
<dbReference type="InterPro" id="IPR014729">
    <property type="entry name" value="Rossmann-like_a/b/a_fold"/>
</dbReference>
<dbReference type="InterPro" id="IPR036695">
    <property type="entry name" value="Arg-tRNA-synth_N_sf"/>
</dbReference>
<evidence type="ECO:0000256" key="9">
    <source>
        <dbReference type="RuleBase" id="RU363038"/>
    </source>
</evidence>
<dbReference type="Gene3D" id="1.10.730.10">
    <property type="entry name" value="Isoleucyl-tRNA Synthetase, Domain 1"/>
    <property type="match status" value="1"/>
</dbReference>
<evidence type="ECO:0000256" key="4">
    <source>
        <dbReference type="ARBA" id="ARBA00022840"/>
    </source>
</evidence>
<dbReference type="InterPro" id="IPR001278">
    <property type="entry name" value="Arg-tRNA-ligase"/>
</dbReference>
<dbReference type="EC" id="6.1.1.19" evidence="8"/>
<evidence type="ECO:0000256" key="5">
    <source>
        <dbReference type="ARBA" id="ARBA00022917"/>
    </source>
</evidence>
<name>A0A7W9W1W5_9FIRM</name>
<keyword evidence="3 8" id="KW-0547">Nucleotide-binding</keyword>
<dbReference type="SMART" id="SM01016">
    <property type="entry name" value="Arg_tRNA_synt_N"/>
    <property type="match status" value="1"/>
</dbReference>
<keyword evidence="4 8" id="KW-0067">ATP-binding</keyword>
<dbReference type="InterPro" id="IPR009080">
    <property type="entry name" value="tRNAsynth_Ia_anticodon-bd"/>
</dbReference>
<evidence type="ECO:0000256" key="3">
    <source>
        <dbReference type="ARBA" id="ARBA00022741"/>
    </source>
</evidence>
<comment type="subcellular location">
    <subcellularLocation>
        <location evidence="8">Cytoplasm</location>
    </subcellularLocation>
</comment>
<feature type="domain" description="Arginyl tRNA synthetase N-terminal" evidence="11">
    <location>
        <begin position="2"/>
        <end position="92"/>
    </location>
</feature>
<dbReference type="AlphaFoldDB" id="A0A7W9W1W5"/>
<dbReference type="GO" id="GO:0005737">
    <property type="term" value="C:cytoplasm"/>
    <property type="evidence" value="ECO:0007669"/>
    <property type="project" value="UniProtKB-SubCell"/>
</dbReference>
<dbReference type="CDD" id="cd00671">
    <property type="entry name" value="ArgRS_core"/>
    <property type="match status" value="1"/>
</dbReference>
<dbReference type="Pfam" id="PF05746">
    <property type="entry name" value="DALR_1"/>
    <property type="match status" value="1"/>
</dbReference>
<accession>A0A7W9W1W5</accession>
<dbReference type="GO" id="GO:0005524">
    <property type="term" value="F:ATP binding"/>
    <property type="evidence" value="ECO:0007669"/>
    <property type="project" value="UniProtKB-UniRule"/>
</dbReference>
<dbReference type="SUPFAM" id="SSF55190">
    <property type="entry name" value="Arginyl-tRNA synthetase (ArgRS), N-terminal 'additional' domain"/>
    <property type="match status" value="1"/>
</dbReference>
<reference evidence="12 13" key="1">
    <citation type="submission" date="2020-08" db="EMBL/GenBank/DDBJ databases">
        <title>Genomic Encyclopedia of Type Strains, Phase IV (KMG-IV): sequencing the most valuable type-strain genomes for metagenomic binning, comparative biology and taxonomic classification.</title>
        <authorList>
            <person name="Goeker M."/>
        </authorList>
    </citation>
    <scope>NUCLEOTIDE SEQUENCE [LARGE SCALE GENOMIC DNA]</scope>
    <source>
        <strain evidence="12 13">DSM 17245</strain>
    </source>
</reference>
<dbReference type="EMBL" id="JACHHH010000016">
    <property type="protein sequence ID" value="MBB6042366.1"/>
    <property type="molecule type" value="Genomic_DNA"/>
</dbReference>
<gene>
    <name evidence="8" type="primary">argS</name>
    <name evidence="12" type="ORF">HNQ46_002365</name>
</gene>
<sequence length="600" mass="67750">MQALKAILQEAMESAFVEAGYDKDLAKVSVSNRPDLCDYQSNGALMGAKKYQENPIALAEKVKGFLEKKSYKDTPLFSSVEAVKPGFLNVKLSPQFLGAYLQGMQTEEQNGLHEKEGRKILLDYGGANVAKPLHVGHLRSAVIGEALKRMGKRLGNNVVGDVHLGDWGLQMGLIITELEDRGELEKPFTISELEEIYPFASKKAKEKDEAGNLLNEEYANRAKENTLKLQQGDPVFHKVWERIMEVSVADLKKNYEALDVHFDLWKGESDADPYIPKLISLLEEKKLAYRSQGALVVDITEEGDSKEYPPCMIQKSDGASLYATSDLGTIMDREEHYPKDLYLYIADSRQALHYTQFFRVARRAELLPKETELSYIGFGTMNGKDGKPFKTREGGVLRLERLISETRDSVLKRMEESKDNGLSQEEKEETAGIVALAALKYGDLSNQATKDYIFDLEKFTAFEGNTGPYILYTIVRISSILRKYAESKGEAWKDSLSWISENAKNYPIGSSGDENVMALAKILAAFQDEMRDAWRECAPHKICTYIYSLANQFNSFYHNVKILTEEDEQKKKEYIGLLCLSWKVLMDCIHVLGFSAPERM</sequence>
<evidence type="ECO:0000313" key="12">
    <source>
        <dbReference type="EMBL" id="MBB6042366.1"/>
    </source>
</evidence>
<keyword evidence="8" id="KW-0963">Cytoplasm</keyword>
<dbReference type="Gene3D" id="3.30.1360.70">
    <property type="entry name" value="Arginyl tRNA synthetase N-terminal domain"/>
    <property type="match status" value="1"/>
</dbReference>
<dbReference type="InterPro" id="IPR005148">
    <property type="entry name" value="Arg-tRNA-synth_N"/>
</dbReference>
<organism evidence="12 13">
    <name type="scientific">Oribacterium sinus</name>
    <dbReference type="NCBI Taxonomy" id="237576"/>
    <lineage>
        <taxon>Bacteria</taxon>
        <taxon>Bacillati</taxon>
        <taxon>Bacillota</taxon>
        <taxon>Clostridia</taxon>
        <taxon>Lachnospirales</taxon>
        <taxon>Lachnospiraceae</taxon>
        <taxon>Oribacterium</taxon>
    </lineage>
</organism>
<dbReference type="SMART" id="SM00836">
    <property type="entry name" value="DALR_1"/>
    <property type="match status" value="1"/>
</dbReference>
<evidence type="ECO:0000259" key="10">
    <source>
        <dbReference type="SMART" id="SM00836"/>
    </source>
</evidence>
<keyword evidence="5 8" id="KW-0648">Protein biosynthesis</keyword>
<evidence type="ECO:0000313" key="13">
    <source>
        <dbReference type="Proteomes" id="UP000522163"/>
    </source>
</evidence>
<comment type="catalytic activity">
    <reaction evidence="7 8">
        <text>tRNA(Arg) + L-arginine + ATP = L-arginyl-tRNA(Arg) + AMP + diphosphate</text>
        <dbReference type="Rhea" id="RHEA:20301"/>
        <dbReference type="Rhea" id="RHEA-COMP:9658"/>
        <dbReference type="Rhea" id="RHEA-COMP:9673"/>
        <dbReference type="ChEBI" id="CHEBI:30616"/>
        <dbReference type="ChEBI" id="CHEBI:32682"/>
        <dbReference type="ChEBI" id="CHEBI:33019"/>
        <dbReference type="ChEBI" id="CHEBI:78442"/>
        <dbReference type="ChEBI" id="CHEBI:78513"/>
        <dbReference type="ChEBI" id="CHEBI:456215"/>
        <dbReference type="EC" id="6.1.1.19"/>
    </reaction>
</comment>